<organism evidence="2 3">
    <name type="scientific">Durusdinium trenchii</name>
    <dbReference type="NCBI Taxonomy" id="1381693"/>
    <lineage>
        <taxon>Eukaryota</taxon>
        <taxon>Sar</taxon>
        <taxon>Alveolata</taxon>
        <taxon>Dinophyceae</taxon>
        <taxon>Suessiales</taxon>
        <taxon>Symbiodiniaceae</taxon>
        <taxon>Durusdinium</taxon>
    </lineage>
</organism>
<gene>
    <name evidence="2" type="ORF">CCMP2556_LOCUS178</name>
</gene>
<dbReference type="EMBL" id="CAXAMN010000002">
    <property type="protein sequence ID" value="CAK8985574.1"/>
    <property type="molecule type" value="Genomic_DNA"/>
</dbReference>
<evidence type="ECO:0000259" key="1">
    <source>
        <dbReference type="Pfam" id="PF08241"/>
    </source>
</evidence>
<dbReference type="Proteomes" id="UP001642484">
    <property type="component" value="Unassembled WGS sequence"/>
</dbReference>
<keyword evidence="3" id="KW-1185">Reference proteome</keyword>
<comment type="caution">
    <text evidence="2">The sequence shown here is derived from an EMBL/GenBank/DDBJ whole genome shotgun (WGS) entry which is preliminary data.</text>
</comment>
<sequence length="244" mass="27514">MAATWIARAQQLTAQARHRLEVEEEFDEYAEEFEEHLVTVLDYKLPEILATKLAHHASLESEHLAQPRRVVDLGCGTGLCGRAIRRLLGESVELIGVDLSACMLARAKEDGAYDALFQRDLLAHLERHERAEAVDVLLAADVLIYVEHLEKVFREAHRVLKRGGWFLFSTELALDTEVTEGRVVRESGRIAHSRGYIEALASEHSLAVLEAETIPLRIEDDVPLPGDCYVLQRDMAKDLRDRDA</sequence>
<feature type="domain" description="Methyltransferase type 11" evidence="1">
    <location>
        <begin position="71"/>
        <end position="168"/>
    </location>
</feature>
<accession>A0ABP0H5S7</accession>
<reference evidence="2 3" key="1">
    <citation type="submission" date="2024-02" db="EMBL/GenBank/DDBJ databases">
        <authorList>
            <person name="Chen Y."/>
            <person name="Shah S."/>
            <person name="Dougan E. K."/>
            <person name="Thang M."/>
            <person name="Chan C."/>
        </authorList>
    </citation>
    <scope>NUCLEOTIDE SEQUENCE [LARGE SCALE GENOMIC DNA]</scope>
</reference>
<dbReference type="Pfam" id="PF08241">
    <property type="entry name" value="Methyltransf_11"/>
    <property type="match status" value="1"/>
</dbReference>
<dbReference type="PANTHER" id="PTHR43591">
    <property type="entry name" value="METHYLTRANSFERASE"/>
    <property type="match status" value="1"/>
</dbReference>
<dbReference type="SUPFAM" id="SSF53335">
    <property type="entry name" value="S-adenosyl-L-methionine-dependent methyltransferases"/>
    <property type="match status" value="1"/>
</dbReference>
<protein>
    <recommendedName>
        <fullName evidence="1">Methyltransferase type 11 domain-containing protein</fullName>
    </recommendedName>
</protein>
<proteinExistence type="predicted"/>
<dbReference type="CDD" id="cd02440">
    <property type="entry name" value="AdoMet_MTases"/>
    <property type="match status" value="1"/>
</dbReference>
<dbReference type="InterPro" id="IPR013216">
    <property type="entry name" value="Methyltransf_11"/>
</dbReference>
<dbReference type="InterPro" id="IPR029063">
    <property type="entry name" value="SAM-dependent_MTases_sf"/>
</dbReference>
<dbReference type="Gene3D" id="3.40.50.150">
    <property type="entry name" value="Vaccinia Virus protein VP39"/>
    <property type="match status" value="1"/>
</dbReference>
<evidence type="ECO:0000313" key="2">
    <source>
        <dbReference type="EMBL" id="CAK8985574.1"/>
    </source>
</evidence>
<evidence type="ECO:0000313" key="3">
    <source>
        <dbReference type="Proteomes" id="UP001642484"/>
    </source>
</evidence>
<name>A0ABP0H5S7_9DINO</name>